<evidence type="ECO:0000313" key="2">
    <source>
        <dbReference type="Proteomes" id="UP000179807"/>
    </source>
</evidence>
<name>A0A1J4JW62_9EUKA</name>
<dbReference type="VEuPathDB" id="TrichDB:TRFO_31280"/>
<reference evidence="1" key="1">
    <citation type="submission" date="2016-10" db="EMBL/GenBank/DDBJ databases">
        <authorList>
            <person name="Benchimol M."/>
            <person name="Almeida L.G."/>
            <person name="Vasconcelos A.T."/>
            <person name="Perreira-Neves A."/>
            <person name="Rosa I.A."/>
            <person name="Tasca T."/>
            <person name="Bogo M.R."/>
            <person name="de Souza W."/>
        </authorList>
    </citation>
    <scope>NUCLEOTIDE SEQUENCE [LARGE SCALE GENOMIC DNA]</scope>
    <source>
        <strain evidence="1">K</strain>
    </source>
</reference>
<dbReference type="AlphaFoldDB" id="A0A1J4JW62"/>
<comment type="caution">
    <text evidence="1">The sequence shown here is derived from an EMBL/GenBank/DDBJ whole genome shotgun (WGS) entry which is preliminary data.</text>
</comment>
<gene>
    <name evidence="1" type="ORF">TRFO_31280</name>
</gene>
<dbReference type="GeneID" id="94842548"/>
<dbReference type="EMBL" id="MLAK01000895">
    <property type="protein sequence ID" value="OHT01766.1"/>
    <property type="molecule type" value="Genomic_DNA"/>
</dbReference>
<keyword evidence="2" id="KW-1185">Reference proteome</keyword>
<dbReference type="RefSeq" id="XP_068354902.1">
    <property type="nucleotide sequence ID" value="XM_068507844.1"/>
</dbReference>
<accession>A0A1J4JW62</accession>
<dbReference type="Proteomes" id="UP000179807">
    <property type="component" value="Unassembled WGS sequence"/>
</dbReference>
<proteinExistence type="predicted"/>
<organism evidence="1 2">
    <name type="scientific">Tritrichomonas foetus</name>
    <dbReference type="NCBI Taxonomy" id="1144522"/>
    <lineage>
        <taxon>Eukaryota</taxon>
        <taxon>Metamonada</taxon>
        <taxon>Parabasalia</taxon>
        <taxon>Tritrichomonadida</taxon>
        <taxon>Tritrichomonadidae</taxon>
        <taxon>Tritrichomonas</taxon>
    </lineage>
</organism>
<protein>
    <submittedName>
        <fullName evidence="1">Uncharacterized protein</fullName>
    </submittedName>
</protein>
<sequence length="636" mass="75194">MIVDDYIILVTSHPFYYKNGENRNVPICACIKQDEEVDFSTNSFDFYDKANEYRLFNLENVFFINKEIEEFQNYFDPQNLIDKSKGYSGNLKIILDSFKNIDIFHYPKYRDMIHLYLIDILPFNARAKQGERCVFQRMKHFEAVSFCSWIEKFEDPLLYAFFSYFMHVQDLTKENINHFMRQISMPKLFISKIYSNEKFSPYIGKFISLFESINNILENDNIFIGWTYFPIFSLSNITPDDDATQIIEKRLNNGINYLSEYQQLSLKKFNVKYKPDFKVFQDYTKTESIQGGNTELTNNPFIPFNLSPDSPNSLKTLKLIAPNLLEMHMPIKPDFVAKCVYARNYSIYFSYFQFLPSEYGNNNDYLDTSLQSSEFTDIPIDFLKDNYLYEFIIGHLIENAKTFKSHGNCFLLAKQYLRNFYIFGYPVNNIHQISQTDPIINGLMLFIENRIGFKLSNYHEKFETSSDLVNDIVNIIVQKGLDIFPDKQKNVGTFHCMIENAVHIAFKYKAYRLAVILDRFNKQKSNLAEKIERCSIEYHLMLINLIKSKFIYQNDDERFNKDFSYPSLNTISFILDNLDYKEVDVINKFLLLEDYSNEDISHLSNVLKKLPELRKSDDVNVFLNDKFIIYLSQLNS</sequence>
<evidence type="ECO:0000313" key="1">
    <source>
        <dbReference type="EMBL" id="OHT01766.1"/>
    </source>
</evidence>